<gene>
    <name evidence="2" type="ORF">L2A60_18170</name>
</gene>
<dbReference type="PANTHER" id="PTHR39335:SF1">
    <property type="entry name" value="BLL4220 PROTEIN"/>
    <property type="match status" value="1"/>
</dbReference>
<evidence type="ECO:0000313" key="3">
    <source>
        <dbReference type="Proteomes" id="UP001521209"/>
    </source>
</evidence>
<accession>A0ABS9E0R2</accession>
<dbReference type="PANTHER" id="PTHR39335">
    <property type="entry name" value="BLL4220 PROTEIN"/>
    <property type="match status" value="1"/>
</dbReference>
<dbReference type="InterPro" id="IPR005297">
    <property type="entry name" value="Lipoprotein_repeat"/>
</dbReference>
<dbReference type="Pfam" id="PF03640">
    <property type="entry name" value="Lipoprotein_15"/>
    <property type="match status" value="2"/>
</dbReference>
<evidence type="ECO:0000256" key="1">
    <source>
        <dbReference type="SAM" id="SignalP"/>
    </source>
</evidence>
<keyword evidence="1" id="KW-0732">Signal</keyword>
<feature type="chain" id="PRO_5045843693" description="Lipoprotein" evidence="1">
    <location>
        <begin position="27"/>
        <end position="149"/>
    </location>
</feature>
<feature type="signal peptide" evidence="1">
    <location>
        <begin position="1"/>
        <end position="26"/>
    </location>
</feature>
<keyword evidence="3" id="KW-1185">Reference proteome</keyword>
<evidence type="ECO:0000313" key="2">
    <source>
        <dbReference type="EMBL" id="MCF3948592.1"/>
    </source>
</evidence>
<evidence type="ECO:0008006" key="4">
    <source>
        <dbReference type="Google" id="ProtNLM"/>
    </source>
</evidence>
<reference evidence="2 3" key="1">
    <citation type="submission" date="2022-01" db="EMBL/GenBank/DDBJ databases">
        <authorList>
            <person name="Won M."/>
            <person name="Kim S.-J."/>
            <person name="Kwon S.-W."/>
        </authorList>
    </citation>
    <scope>NUCLEOTIDE SEQUENCE [LARGE SCALE GENOMIC DNA]</scope>
    <source>
        <strain evidence="2 3">KCTC 23505</strain>
    </source>
</reference>
<dbReference type="Proteomes" id="UP001521209">
    <property type="component" value="Unassembled WGS sequence"/>
</dbReference>
<organism evidence="2 3">
    <name type="scientific">Acidiphilium iwatense</name>
    <dbReference type="NCBI Taxonomy" id="768198"/>
    <lineage>
        <taxon>Bacteria</taxon>
        <taxon>Pseudomonadati</taxon>
        <taxon>Pseudomonadota</taxon>
        <taxon>Alphaproteobacteria</taxon>
        <taxon>Acetobacterales</taxon>
        <taxon>Acidocellaceae</taxon>
        <taxon>Acidiphilium</taxon>
    </lineage>
</organism>
<protein>
    <recommendedName>
        <fullName evidence="4">Lipoprotein</fullName>
    </recommendedName>
</protein>
<sequence>MSPKKTLPALAIGAVLALTVGFAAHAAMHANLPKAIRLQATKLGQVYATSSGMTVYEFKKDVPHSHKSTCYGECATLWPPVAAPAGFKSMKPWGIAVRKGSEKQLTYQGYPLYTWIKDKQPGDVTGQGVKGVWRVAKPGKTQISWTAKS</sequence>
<comment type="caution">
    <text evidence="2">The sequence shown here is derived from an EMBL/GenBank/DDBJ whole genome shotgun (WGS) entry which is preliminary data.</text>
</comment>
<dbReference type="EMBL" id="JAKGBZ010000062">
    <property type="protein sequence ID" value="MCF3948592.1"/>
    <property type="molecule type" value="Genomic_DNA"/>
</dbReference>
<dbReference type="RefSeq" id="WP_235705892.1">
    <property type="nucleotide sequence ID" value="NZ_JAKGBZ010000062.1"/>
</dbReference>
<name>A0ABS9E0R2_9PROT</name>
<proteinExistence type="predicted"/>